<accession>A0A0F9X3W9</accession>
<dbReference type="SUPFAM" id="SSF51905">
    <property type="entry name" value="FAD/NAD(P)-binding domain"/>
    <property type="match status" value="1"/>
</dbReference>
<name>A0A0F9X3W9_9ZZZZ</name>
<dbReference type="Gene3D" id="3.50.50.60">
    <property type="entry name" value="FAD/NAD(P)-binding domain"/>
    <property type="match status" value="1"/>
</dbReference>
<sequence length="355" mass="40368">MVAVRFTHRQKMAKYDAIIAGASFAGLVVARTLKGNILLIDGKREIGASQKSTCCTYYHIIKKLGCEDSILQVIDTGILHIGSKNITSRLYYPLATFDYKKFCQILYEKSNTQFLSTKVRGLKGDKVITDKGNFQSECIIDATGWQAILASSVRKDFVPKSGKSFGIETTPFYKNKAIEVWLNPQMMPKGVTWIFPCGEFSRFGIGSYIGKTRLKEGLETFLKEFELKMTKDLHGGHFTNNFREPTVENIFVVGDAAGQCLPFSGEGIRSSLYFGQKCGKIIQRIIDGKITRNEGLKEYRQVVLRHKKYYTFLSWAQKISITFPNSWLSYFVKFISLRPIFKYAEKKYVDLANLK</sequence>
<protein>
    <recommendedName>
        <fullName evidence="2">FAD-binding domain-containing protein</fullName>
    </recommendedName>
</protein>
<gene>
    <name evidence="1" type="ORF">LCGC14_0197100</name>
</gene>
<dbReference type="PANTHER" id="PTHR42685">
    <property type="entry name" value="GERANYLGERANYL DIPHOSPHATE REDUCTASE"/>
    <property type="match status" value="1"/>
</dbReference>
<dbReference type="InterPro" id="IPR050407">
    <property type="entry name" value="Geranylgeranyl_reductase"/>
</dbReference>
<proteinExistence type="predicted"/>
<dbReference type="InterPro" id="IPR036188">
    <property type="entry name" value="FAD/NAD-bd_sf"/>
</dbReference>
<evidence type="ECO:0000313" key="1">
    <source>
        <dbReference type="EMBL" id="KKN93521.1"/>
    </source>
</evidence>
<organism evidence="1">
    <name type="scientific">marine sediment metagenome</name>
    <dbReference type="NCBI Taxonomy" id="412755"/>
    <lineage>
        <taxon>unclassified sequences</taxon>
        <taxon>metagenomes</taxon>
        <taxon>ecological metagenomes</taxon>
    </lineage>
</organism>
<dbReference type="AlphaFoldDB" id="A0A0F9X3W9"/>
<dbReference type="PANTHER" id="PTHR42685:SF22">
    <property type="entry name" value="CONDITIONED MEDIUM FACTOR RECEPTOR 1"/>
    <property type="match status" value="1"/>
</dbReference>
<reference evidence="1" key="1">
    <citation type="journal article" date="2015" name="Nature">
        <title>Complex archaea that bridge the gap between prokaryotes and eukaryotes.</title>
        <authorList>
            <person name="Spang A."/>
            <person name="Saw J.H."/>
            <person name="Jorgensen S.L."/>
            <person name="Zaremba-Niedzwiedzka K."/>
            <person name="Martijn J."/>
            <person name="Lind A.E."/>
            <person name="van Eijk R."/>
            <person name="Schleper C."/>
            <person name="Guy L."/>
            <person name="Ettema T.J."/>
        </authorList>
    </citation>
    <scope>NUCLEOTIDE SEQUENCE</scope>
</reference>
<comment type="caution">
    <text evidence="1">The sequence shown here is derived from an EMBL/GenBank/DDBJ whole genome shotgun (WGS) entry which is preliminary data.</text>
</comment>
<evidence type="ECO:0008006" key="2">
    <source>
        <dbReference type="Google" id="ProtNLM"/>
    </source>
</evidence>
<dbReference type="EMBL" id="LAZR01000085">
    <property type="protein sequence ID" value="KKN93521.1"/>
    <property type="molecule type" value="Genomic_DNA"/>
</dbReference>